<evidence type="ECO:0000313" key="2">
    <source>
        <dbReference type="EMBL" id="CAB4939700.1"/>
    </source>
</evidence>
<dbReference type="EMBL" id="CAFBNC010000057">
    <property type="protein sequence ID" value="CAB4939700.1"/>
    <property type="molecule type" value="Genomic_DNA"/>
</dbReference>
<gene>
    <name evidence="1" type="ORF">UFOPK1392_02014</name>
    <name evidence="2" type="ORF">UFOPK3733_01211</name>
</gene>
<protein>
    <submittedName>
        <fullName evidence="2">Unannotated protein</fullName>
    </submittedName>
</protein>
<dbReference type="InterPro" id="IPR011042">
    <property type="entry name" value="6-blade_b-propeller_TolB-like"/>
</dbReference>
<dbReference type="Gene3D" id="2.120.10.30">
    <property type="entry name" value="TolB, C-terminal domain"/>
    <property type="match status" value="2"/>
</dbReference>
<dbReference type="EMBL" id="CAEMXZ010000121">
    <property type="protein sequence ID" value="CAB4324249.1"/>
    <property type="molecule type" value="Genomic_DNA"/>
</dbReference>
<name>A0A6J7J987_9ZZZZ</name>
<dbReference type="SUPFAM" id="SSF101898">
    <property type="entry name" value="NHL repeat"/>
    <property type="match status" value="1"/>
</dbReference>
<evidence type="ECO:0000313" key="1">
    <source>
        <dbReference type="EMBL" id="CAB4324249.1"/>
    </source>
</evidence>
<organism evidence="2">
    <name type="scientific">freshwater metagenome</name>
    <dbReference type="NCBI Taxonomy" id="449393"/>
    <lineage>
        <taxon>unclassified sequences</taxon>
        <taxon>metagenomes</taxon>
        <taxon>ecological metagenomes</taxon>
    </lineage>
</organism>
<reference evidence="2" key="1">
    <citation type="submission" date="2020-05" db="EMBL/GenBank/DDBJ databases">
        <authorList>
            <person name="Chiriac C."/>
            <person name="Salcher M."/>
            <person name="Ghai R."/>
            <person name="Kavagutti S V."/>
        </authorList>
    </citation>
    <scope>NUCLEOTIDE SEQUENCE</scope>
</reference>
<proteinExistence type="predicted"/>
<accession>A0A6J7J987</accession>
<sequence>MRRGTESSRTSEPQLPVGFAGRSRRAVAVLLTTALLAALAAFGAAAAPAGATPPQIETYFTVTQDDTSLSSVSGYIGGAFLPYGVTVDNSGNYYFYNGSYAQVFKTTPGGTTTLIAGNGDYDNPVPGPAVDSPLESLYAITVDANGNVFIVSGYRVLKISSGGLLSVVAGTGDSGAPVAGTATDSPLETAGALAVDSAGNLYISDAIHGVILKVTAGGHLSIFAGRVDGFDAPTAGAATSTDLGYPMGMAIDSSNNLYLGSWLGGLLKITSAGALSIIAGNGNCEEPVAGPLVDSPVCASYLTVAGDGTIYFGTNDVIAKISGGTLSIIAGIGNEPSTIGGDRYRLAPGYPATVSGMNLTAIAADLSGTLYIASNDAYLNVIAKLETGPVPTLSVSNLPENAEVDGSFIPAVTSSSDGDTSVVSSGSPEVCTLDDGTGTVSFISGGSCVLNLSVTAGTGFPFWNAQVTIEVAWGNNAGITTTFAGQTPDGVAQADYPERVVSHTVAVGGPEGRRWVSSSTPAVCTVSGDLDVSFIAAGTCTLVPHVDAAGDHGAITGTSKDVTVVQGAGTIEITNQPTSVDAGSTYTPTFKIYGDVTPVVTCPGGSCTVGANNLVTFLYDGALVRYTTTSTSNFSAPYYQQFSVTVTKGSPTWNTPSITDRGTAIPSSVAYDKVSLMRLWGSSSAEGAIVTFTSSTPSVCSFLGANDNYLVANALGTCTIVPHAAEGDYTLASDGPSTSFEITRAVHPDIEVWAYGPKCSPRFSLFPDGSDPLVPRMHTGDDCVLHEMWGDSKVVIASVTPSVCTTEAVLSSPPGVKTVTILRAGTCTVNVSQPQGNGTYESGDGYLGYSKDYSFLAGTAPTSPSISNLPASPHIGDSFTPSVSTNGDGVKTVTSSTTGVCTVNGSGVVSFIALGTCTLTSHVALGTNYFAADGSAQSVTVVKLVATAPSISNMPASPKIGDSFTPSVLTTGDGVKSVTSSTTGVCTVNGSGVVSFIAAGTCTLVAHAAEGSDHQAADGSAQSATVAKAAASSPSISNLPGSAAVGGSFTPSVSTTGDGTKSVSSSTTGVCAVNGSGVVSYIAAGTCTLVAHVAEGSTYGAADGSAQSFTVAKQAASSPSIANLPGSAAVGGSFTPSVTTTGDGTKSVSSSTTGVCTVNGSGVVSYIAAGTCTLVAHVAEGSTYGAADGSVQSFTVGRGTPSAPSISNLPGSIAVGGSFTPVVSTTGDGATSVTRSSLAVCTVDGSGVVRFLKAGTCTLTARVTAGTNYLAGVGSAQSITVLKIPTTPVLSGFPTSAKFGGSFTVLMTTSSDGDKSVTSSTEGVCTVDYLGVVRFVGVGTCTLVAHVAASSTFDAGDGSPQSFSVGRGTPSAPSISNIPGAAIFGGSFTPVVSTTGDGVKSVTSSTTSVCTVNGSGVVSYVGSGTCTLVARVAEGLNILAADGSPRSFTVAKASPTAPSISNLPAWVLISGSFTPVVSTTGDGAKSVTRSTLGVCTINGAGLVTFLKAGTCTLTASVAVGTNYLAGAGSAQSITVLKVPSAPSIVNLPTGDASKFGGSFTPSVSTTGDGTKSVTSSTTGVCTVAGSGLVSFVGAGTCRLTADVTQGSAYEAGVGSVQSFTVARAEASTPSISNMPVAPRVGTSFTPIVSTTGDGVASVTSSTPGFCSVDGSGLVTFLKRGTCRLIARVAVGANYLAGNGTAQSVEILKAV</sequence>